<dbReference type="EMBL" id="UZAD01004504">
    <property type="protein sequence ID" value="VDN86985.1"/>
    <property type="molecule type" value="Genomic_DNA"/>
</dbReference>
<evidence type="ECO:0000256" key="1">
    <source>
        <dbReference type="SAM" id="MobiDB-lite"/>
    </source>
</evidence>
<dbReference type="WBParaSite" id="BPAG_0000583601-mRNA-1">
    <property type="protein sequence ID" value="BPAG_0000583601-mRNA-1"/>
    <property type="gene ID" value="BPAG_0000583601"/>
</dbReference>
<dbReference type="STRING" id="6280.A0A0N4TC98"/>
<keyword evidence="3" id="KW-1185">Reference proteome</keyword>
<organism evidence="4">
    <name type="scientific">Brugia pahangi</name>
    <name type="common">Filarial nematode worm</name>
    <dbReference type="NCBI Taxonomy" id="6280"/>
    <lineage>
        <taxon>Eukaryota</taxon>
        <taxon>Metazoa</taxon>
        <taxon>Ecdysozoa</taxon>
        <taxon>Nematoda</taxon>
        <taxon>Chromadorea</taxon>
        <taxon>Rhabditida</taxon>
        <taxon>Spirurina</taxon>
        <taxon>Spiruromorpha</taxon>
        <taxon>Filarioidea</taxon>
        <taxon>Onchocercidae</taxon>
        <taxon>Brugia</taxon>
    </lineage>
</organism>
<proteinExistence type="predicted"/>
<name>A0A0N4TC98_BRUPA</name>
<sequence length="633" mass="71290">ASESAQASVLLTKEAKKQPIEDIFEEVAKPEEEKPDKLPEELKDTGITFDLEKHPEHEAVDVSVLILASESVPASIPLTKEVKKQPMEDIVEEEKPELFEELKETEITFNLEKHPEHEAVDVSVLILASESAQASVLLTKEAKKQPIEDIFEEVAKPEEEKPDKLPEELKDTGITFDLEKHPEHEAVDVSVLILASESVPASIPLTKEAKKQPMEDIVEEEKPELFEELKDTGITFDLEKHPEHEAVDVSVLILASESAQASIPLAKQAEKQPLDIVEEVAKPKSEEKPEKVVKKLEETEITLDLEKGLEHEFVDIFLVNAVSDSTQALVRLSKEPKDEIIEKKTVKPKKETTDEQSEEKLSETEAIINLEKGFESEQISGSTEALVPLTKELKSEIKKKMVKPKEKTVEKKPEEVVKKLEETEITLDLEKGLEHEFVDIFLVNAVSDSTQALVRLSKEPKDEIIEKKTVKPKKETTDEQSEEKLSETEAIINLEKGFESEQISGSTEALVPLTKELKSEIKKKMVKPKEKTVEKKPEEVVKKLEETEITLDLEKSLEHEFVDIFLVNAVSDSTQALVRLSREPKDEIIEKKTVKPKKETTDEQSEEKLSETEAIINLEKGFESEQISGSTEA</sequence>
<dbReference type="Proteomes" id="UP000278627">
    <property type="component" value="Unassembled WGS sequence"/>
</dbReference>
<reference evidence="2 3" key="2">
    <citation type="submission" date="2018-11" db="EMBL/GenBank/DDBJ databases">
        <authorList>
            <consortium name="Pathogen Informatics"/>
        </authorList>
    </citation>
    <scope>NUCLEOTIDE SEQUENCE [LARGE SCALE GENOMIC DNA]</scope>
</reference>
<feature type="region of interest" description="Disordered" evidence="1">
    <location>
        <begin position="588"/>
        <end position="612"/>
    </location>
</feature>
<gene>
    <name evidence="2" type="ORF">BPAG_LOCUS5799</name>
</gene>
<feature type="compositionally biased region" description="Basic and acidic residues" evidence="1">
    <location>
        <begin position="588"/>
        <end position="611"/>
    </location>
</feature>
<evidence type="ECO:0000313" key="3">
    <source>
        <dbReference type="Proteomes" id="UP000278627"/>
    </source>
</evidence>
<evidence type="ECO:0000313" key="2">
    <source>
        <dbReference type="EMBL" id="VDN86985.1"/>
    </source>
</evidence>
<dbReference type="AlphaFoldDB" id="A0A0N4TC98"/>
<reference evidence="4" key="1">
    <citation type="submission" date="2017-02" db="UniProtKB">
        <authorList>
            <consortium name="WormBaseParasite"/>
        </authorList>
    </citation>
    <scope>IDENTIFICATION</scope>
</reference>
<evidence type="ECO:0000313" key="4">
    <source>
        <dbReference type="WBParaSite" id="BPAG_0000583601-mRNA-1"/>
    </source>
</evidence>
<protein>
    <submittedName>
        <fullName evidence="4">Microtubule-associated protein 1B</fullName>
    </submittedName>
</protein>
<accession>A0A0N4TC98</accession>